<comment type="caution">
    <text evidence="1">The sequence shown here is derived from an EMBL/GenBank/DDBJ whole genome shotgun (WGS) entry which is preliminary data.</text>
</comment>
<evidence type="ECO:0000313" key="2">
    <source>
        <dbReference type="Proteomes" id="UP000321662"/>
    </source>
</evidence>
<dbReference type="OrthoDB" id="2361512at2"/>
<dbReference type="RefSeq" id="WP_146924803.1">
    <property type="nucleotide sequence ID" value="NZ_BJUY01000025.1"/>
</dbReference>
<dbReference type="Proteomes" id="UP000321662">
    <property type="component" value="Unassembled WGS sequence"/>
</dbReference>
<gene>
    <name evidence="1" type="ORF">AKA01nite_16230</name>
</gene>
<reference evidence="1 2" key="1">
    <citation type="submission" date="2019-07" db="EMBL/GenBank/DDBJ databases">
        <title>Whole genome shotgun sequence of Alkalibacterium kapii NBRC 103247.</title>
        <authorList>
            <person name="Hosoyama A."/>
            <person name="Uohara A."/>
            <person name="Ohji S."/>
            <person name="Ichikawa N."/>
        </authorList>
    </citation>
    <scope>NUCLEOTIDE SEQUENCE [LARGE SCALE GENOMIC DNA]</scope>
    <source>
        <strain evidence="1 2">NBRC 103247</strain>
    </source>
</reference>
<name>A0A511AXY9_9LACT</name>
<dbReference type="EMBL" id="BJUY01000025">
    <property type="protein sequence ID" value="GEK92001.1"/>
    <property type="molecule type" value="Genomic_DNA"/>
</dbReference>
<evidence type="ECO:0008006" key="3">
    <source>
        <dbReference type="Google" id="ProtNLM"/>
    </source>
</evidence>
<evidence type="ECO:0000313" key="1">
    <source>
        <dbReference type="EMBL" id="GEK92001.1"/>
    </source>
</evidence>
<protein>
    <recommendedName>
        <fullName evidence="3">DUF3284 domain-containing protein</fullName>
    </recommendedName>
</protein>
<dbReference type="InterPro" id="IPR021701">
    <property type="entry name" value="DUF3284"/>
</dbReference>
<dbReference type="AlphaFoldDB" id="A0A511AXY9"/>
<sequence>MKTTSTLDVSQEAFFDFLYLSIINDIKQSTQKNVSKDDITEGFEYKKTLANKMGRKGQVKVTLAELQPPTKYVAEFKSNQGINVISYEIESVNESQIKVTYTEEFIAADKLKDWNFKLLNFFYKKKSKKTIDATLKNIETYIKTKREEA</sequence>
<organism evidence="1 2">
    <name type="scientific">Alkalibacterium kapii</name>
    <dbReference type="NCBI Taxonomy" id="426704"/>
    <lineage>
        <taxon>Bacteria</taxon>
        <taxon>Bacillati</taxon>
        <taxon>Bacillota</taxon>
        <taxon>Bacilli</taxon>
        <taxon>Lactobacillales</taxon>
        <taxon>Carnobacteriaceae</taxon>
        <taxon>Alkalibacterium</taxon>
    </lineage>
</organism>
<dbReference type="Pfam" id="PF11687">
    <property type="entry name" value="DUF3284"/>
    <property type="match status" value="1"/>
</dbReference>
<proteinExistence type="predicted"/>
<accession>A0A511AXY9</accession>
<dbReference type="CDD" id="cd07812">
    <property type="entry name" value="SRPBCC"/>
    <property type="match status" value="1"/>
</dbReference>
<dbReference type="SUPFAM" id="SSF55961">
    <property type="entry name" value="Bet v1-like"/>
    <property type="match status" value="1"/>
</dbReference>
<keyword evidence="2" id="KW-1185">Reference proteome</keyword>